<evidence type="ECO:0000313" key="1">
    <source>
        <dbReference type="Proteomes" id="UP000515123"/>
    </source>
</evidence>
<dbReference type="OrthoDB" id="755532at2759"/>
<organism evidence="1 2">
    <name type="scientific">Ananas comosus</name>
    <name type="common">Pineapple</name>
    <name type="synonym">Ananas ananas</name>
    <dbReference type="NCBI Taxonomy" id="4615"/>
    <lineage>
        <taxon>Eukaryota</taxon>
        <taxon>Viridiplantae</taxon>
        <taxon>Streptophyta</taxon>
        <taxon>Embryophyta</taxon>
        <taxon>Tracheophyta</taxon>
        <taxon>Spermatophyta</taxon>
        <taxon>Magnoliopsida</taxon>
        <taxon>Liliopsida</taxon>
        <taxon>Poales</taxon>
        <taxon>Bromeliaceae</taxon>
        <taxon>Bromelioideae</taxon>
        <taxon>Ananas</taxon>
    </lineage>
</organism>
<evidence type="ECO:0000313" key="2">
    <source>
        <dbReference type="RefSeq" id="XP_020099109.1"/>
    </source>
</evidence>
<name>A0A6P5FT63_ANACO</name>
<dbReference type="GeneID" id="109717650"/>
<keyword evidence="1" id="KW-1185">Reference proteome</keyword>
<reference evidence="2" key="2">
    <citation type="submission" date="2025-08" db="UniProtKB">
        <authorList>
            <consortium name="RefSeq"/>
        </authorList>
    </citation>
    <scope>IDENTIFICATION</scope>
    <source>
        <tissue evidence="2">Leaf</tissue>
    </source>
</reference>
<accession>A0A6P5FT63</accession>
<dbReference type="Gramene" id="Aco005430.1.mrna1">
    <property type="protein sequence ID" value="Aco005430.1.mrna1.cds1"/>
    <property type="gene ID" value="Aco005430.1.path1"/>
</dbReference>
<dbReference type="PANTHER" id="PTHR33237:SF46">
    <property type="entry name" value="OS01G0606100 PROTEIN"/>
    <property type="match status" value="1"/>
</dbReference>
<reference evidence="1" key="1">
    <citation type="journal article" date="2015" name="Nat. Genet.">
        <title>The pineapple genome and the evolution of CAM photosynthesis.</title>
        <authorList>
            <person name="Ming R."/>
            <person name="VanBuren R."/>
            <person name="Wai C.M."/>
            <person name="Tang H."/>
            <person name="Schatz M.C."/>
            <person name="Bowers J.E."/>
            <person name="Lyons E."/>
            <person name="Wang M.L."/>
            <person name="Chen J."/>
            <person name="Biggers E."/>
            <person name="Zhang J."/>
            <person name="Huang L."/>
            <person name="Zhang L."/>
            <person name="Miao W."/>
            <person name="Zhang J."/>
            <person name="Ye Z."/>
            <person name="Miao C."/>
            <person name="Lin Z."/>
            <person name="Wang H."/>
            <person name="Zhou H."/>
            <person name="Yim W.C."/>
            <person name="Priest H.D."/>
            <person name="Zheng C."/>
            <person name="Woodhouse M."/>
            <person name="Edger P.P."/>
            <person name="Guyot R."/>
            <person name="Guo H.B."/>
            <person name="Guo H."/>
            <person name="Zheng G."/>
            <person name="Singh R."/>
            <person name="Sharma A."/>
            <person name="Min X."/>
            <person name="Zheng Y."/>
            <person name="Lee H."/>
            <person name="Gurtowski J."/>
            <person name="Sedlazeck F.J."/>
            <person name="Harkess A."/>
            <person name="McKain M.R."/>
            <person name="Liao Z."/>
            <person name="Fang J."/>
            <person name="Liu J."/>
            <person name="Zhang X."/>
            <person name="Zhang Q."/>
            <person name="Hu W."/>
            <person name="Qin Y."/>
            <person name="Wang K."/>
            <person name="Chen L.Y."/>
            <person name="Shirley N."/>
            <person name="Lin Y.R."/>
            <person name="Liu L.Y."/>
            <person name="Hernandez A.G."/>
            <person name="Wright C.L."/>
            <person name="Bulone V."/>
            <person name="Tuskan G.A."/>
            <person name="Heath K."/>
            <person name="Zee F."/>
            <person name="Moore P.H."/>
            <person name="Sunkar R."/>
            <person name="Leebens-Mack J.H."/>
            <person name="Mockler T."/>
            <person name="Bennetzen J.L."/>
            <person name="Freeling M."/>
            <person name="Sankoff D."/>
            <person name="Paterson A.H."/>
            <person name="Zhu X."/>
            <person name="Yang X."/>
            <person name="Smith J.A."/>
            <person name="Cushman J.C."/>
            <person name="Paull R.E."/>
            <person name="Yu Q."/>
        </authorList>
    </citation>
    <scope>NUCLEOTIDE SEQUENCE [LARGE SCALE GENOMIC DNA]</scope>
    <source>
        <strain evidence="1">cv. F153</strain>
    </source>
</reference>
<dbReference type="Proteomes" id="UP000515123">
    <property type="component" value="Linkage group 11"/>
</dbReference>
<dbReference type="PANTHER" id="PTHR33237">
    <property type="entry name" value="F2P16.13 PROTEIN-RELATED"/>
    <property type="match status" value="1"/>
</dbReference>
<gene>
    <name evidence="2" type="primary">LOC109717650</name>
</gene>
<proteinExistence type="predicted"/>
<dbReference type="AlphaFoldDB" id="A0A6P5FT63"/>
<sequence length="146" mass="16137">MGMSDLLFSVSSLAVTCTRCVSRAARRMHASPSLAKLGLVKKKKKKAATMVRSILTRGVSTVPFFDKRRAKSADGDEESSKVGDEFDDDDGVWRRTILMGEKCQPLDFSGAIHYDCYGRQLEDCPLPRSPLRSAKVSFAYHTAEAD</sequence>
<dbReference type="RefSeq" id="XP_020099109.1">
    <property type="nucleotide sequence ID" value="XM_020243520.1"/>
</dbReference>
<protein>
    <submittedName>
        <fullName evidence="2">Uncharacterized protein LOC109717650</fullName>
    </submittedName>
</protein>